<dbReference type="InterPro" id="IPR050811">
    <property type="entry name" value="Phosphate_ABC_transporter"/>
</dbReference>
<accession>A0A1M6PEC7</accession>
<dbReference type="Proteomes" id="UP000183994">
    <property type="component" value="Unassembled WGS sequence"/>
</dbReference>
<name>A0A1M6PEC7_9BACT</name>
<evidence type="ECO:0000256" key="2">
    <source>
        <dbReference type="SAM" id="SignalP"/>
    </source>
</evidence>
<feature type="chain" id="PRO_5012025494" evidence="2">
    <location>
        <begin position="26"/>
        <end position="277"/>
    </location>
</feature>
<dbReference type="EMBL" id="FQZU01000017">
    <property type="protein sequence ID" value="SHK06318.1"/>
    <property type="molecule type" value="Genomic_DNA"/>
</dbReference>
<dbReference type="OrthoDB" id="9783488at2"/>
<dbReference type="InterPro" id="IPR024370">
    <property type="entry name" value="PBP_domain"/>
</dbReference>
<keyword evidence="1 2" id="KW-0732">Signal</keyword>
<feature type="domain" description="PBP" evidence="3">
    <location>
        <begin position="35"/>
        <end position="263"/>
    </location>
</feature>
<evidence type="ECO:0000256" key="1">
    <source>
        <dbReference type="ARBA" id="ARBA00022729"/>
    </source>
</evidence>
<dbReference type="Gene3D" id="3.40.190.10">
    <property type="entry name" value="Periplasmic binding protein-like II"/>
    <property type="match status" value="2"/>
</dbReference>
<dbReference type="SUPFAM" id="SSF53850">
    <property type="entry name" value="Periplasmic binding protein-like II"/>
    <property type="match status" value="1"/>
</dbReference>
<dbReference type="CDD" id="cd13653">
    <property type="entry name" value="PBP2_phosphate_like_1"/>
    <property type="match status" value="1"/>
</dbReference>
<evidence type="ECO:0000313" key="4">
    <source>
        <dbReference type="EMBL" id="SHK06318.1"/>
    </source>
</evidence>
<dbReference type="STRING" id="1121393.SAMN02745216_02809"/>
<dbReference type="PROSITE" id="PS51257">
    <property type="entry name" value="PROKAR_LIPOPROTEIN"/>
    <property type="match status" value="1"/>
</dbReference>
<sequence length="277" mass="29090">MKKPILWHGLLAAVLVMACASWGLAGDLDAFKGRKGEIRIAGGTAHIPVMKEAAKRIMTLNPDINISVAGGGSGLGIKQVGEGLVDIGNSGRKPTDDEAGKYGLGMYKWAIDGVGVVVNPKNSVKSLTKAQLKDVYAGKIVNWKELGGEDKGINLYTRDESSGTREVFWKKALGKGEISSKALFVQSNGAMKTAIANDPYSIGYVSVGHMDSSVAGVALDGKAPTLENVKSGEYGVARGLYSNTKGEPTGLTQLFINYLMSDEGQALAAAKGFVPVK</sequence>
<protein>
    <submittedName>
        <fullName evidence="4">Phosphate ABC transporter substrate-binding protein, PhoT family</fullName>
    </submittedName>
</protein>
<dbReference type="PANTHER" id="PTHR30570">
    <property type="entry name" value="PERIPLASMIC PHOSPHATE BINDING COMPONENT OF PHOSPHATE ABC TRANSPORTER"/>
    <property type="match status" value="1"/>
</dbReference>
<feature type="signal peptide" evidence="2">
    <location>
        <begin position="1"/>
        <end position="25"/>
    </location>
</feature>
<evidence type="ECO:0000259" key="3">
    <source>
        <dbReference type="Pfam" id="PF12849"/>
    </source>
</evidence>
<keyword evidence="5" id="KW-1185">Reference proteome</keyword>
<evidence type="ECO:0000313" key="5">
    <source>
        <dbReference type="Proteomes" id="UP000183994"/>
    </source>
</evidence>
<organism evidence="4 5">
    <name type="scientific">Desulfatibacillum alkenivorans DSM 16219</name>
    <dbReference type="NCBI Taxonomy" id="1121393"/>
    <lineage>
        <taxon>Bacteria</taxon>
        <taxon>Pseudomonadati</taxon>
        <taxon>Thermodesulfobacteriota</taxon>
        <taxon>Desulfobacteria</taxon>
        <taxon>Desulfobacterales</taxon>
        <taxon>Desulfatibacillaceae</taxon>
        <taxon>Desulfatibacillum</taxon>
    </lineage>
</organism>
<proteinExistence type="predicted"/>
<gene>
    <name evidence="4" type="ORF">SAMN02745216_02809</name>
</gene>
<dbReference type="Pfam" id="PF12849">
    <property type="entry name" value="PBP_like_2"/>
    <property type="match status" value="1"/>
</dbReference>
<reference evidence="5" key="1">
    <citation type="submission" date="2016-11" db="EMBL/GenBank/DDBJ databases">
        <authorList>
            <person name="Varghese N."/>
            <person name="Submissions S."/>
        </authorList>
    </citation>
    <scope>NUCLEOTIDE SEQUENCE [LARGE SCALE GENOMIC DNA]</scope>
    <source>
        <strain evidence="5">DSM 16219</strain>
    </source>
</reference>
<dbReference type="PANTHER" id="PTHR30570:SF1">
    <property type="entry name" value="PHOSPHATE-BINDING PROTEIN PSTS"/>
    <property type="match status" value="1"/>
</dbReference>
<dbReference type="AlphaFoldDB" id="A0A1M6PEC7"/>
<dbReference type="RefSeq" id="WP_073476799.1">
    <property type="nucleotide sequence ID" value="NZ_FQZU01000017.1"/>
</dbReference>